<dbReference type="OrthoDB" id="6693385at2759"/>
<dbReference type="Pfam" id="PF03031">
    <property type="entry name" value="NIF"/>
    <property type="match status" value="1"/>
</dbReference>
<dbReference type="InterPro" id="IPR051658">
    <property type="entry name" value="UBLCP1"/>
</dbReference>
<gene>
    <name evidence="2" type="ORF">CLODIP_2_CD04158</name>
</gene>
<protein>
    <recommendedName>
        <fullName evidence="1">FCP1 homology domain-containing protein</fullName>
    </recommendedName>
</protein>
<dbReference type="EMBL" id="CADEPI010000177">
    <property type="protein sequence ID" value="CAB3379065.1"/>
    <property type="molecule type" value="Genomic_DNA"/>
</dbReference>
<organism evidence="2 3">
    <name type="scientific">Cloeon dipterum</name>
    <dbReference type="NCBI Taxonomy" id="197152"/>
    <lineage>
        <taxon>Eukaryota</taxon>
        <taxon>Metazoa</taxon>
        <taxon>Ecdysozoa</taxon>
        <taxon>Arthropoda</taxon>
        <taxon>Hexapoda</taxon>
        <taxon>Insecta</taxon>
        <taxon>Pterygota</taxon>
        <taxon>Palaeoptera</taxon>
        <taxon>Ephemeroptera</taxon>
        <taxon>Pisciforma</taxon>
        <taxon>Baetidae</taxon>
        <taxon>Cloeon</taxon>
    </lineage>
</organism>
<name>A0A8S1DM02_9INSE</name>
<feature type="domain" description="FCP1 homology" evidence="1">
    <location>
        <begin position="63"/>
        <end position="216"/>
    </location>
</feature>
<dbReference type="InterPro" id="IPR036412">
    <property type="entry name" value="HAD-like_sf"/>
</dbReference>
<evidence type="ECO:0000313" key="2">
    <source>
        <dbReference type="EMBL" id="CAB3379065.1"/>
    </source>
</evidence>
<comment type="caution">
    <text evidence="2">The sequence shown here is derived from an EMBL/GenBank/DDBJ whole genome shotgun (WGS) entry which is preliminary data.</text>
</comment>
<dbReference type="SUPFAM" id="SSF56784">
    <property type="entry name" value="HAD-like"/>
    <property type="match status" value="1"/>
</dbReference>
<dbReference type="GO" id="GO:0090364">
    <property type="term" value="P:regulation of proteasome assembly"/>
    <property type="evidence" value="ECO:0007669"/>
    <property type="project" value="InterPro"/>
</dbReference>
<evidence type="ECO:0000313" key="3">
    <source>
        <dbReference type="Proteomes" id="UP000494165"/>
    </source>
</evidence>
<dbReference type="Proteomes" id="UP000494165">
    <property type="component" value="Unassembled WGS sequence"/>
</dbReference>
<sequence>MFPVRYFQMPLMEFETEEFLSWQIFKESCLFTECRQCFHISRERSSSLHDCRAPHISQLINRIRRSKKLLVLDLDHTLINDDSDEVVPVTRPYLRRFLTSVYKHYNLAIWSASSMKRIKRVLKELALDKDQRFRFSFLVCHKAMRSVKKGGKCVTTKPLAVIWENFCRWSAKNTIIIDDKGENFLRNPREGLKIKRFECERRDRELRKLSVYLRKISKYRDFRVLNHKKWKNCY</sequence>
<dbReference type="GO" id="GO:0005634">
    <property type="term" value="C:nucleus"/>
    <property type="evidence" value="ECO:0007669"/>
    <property type="project" value="TreeGrafter"/>
</dbReference>
<dbReference type="AlphaFoldDB" id="A0A8S1DM02"/>
<dbReference type="PANTHER" id="PTHR48493:SF1">
    <property type="entry name" value="UBIQUITIN-LIKE DOMAIN-CONTAINING CTD PHOSPHATASE 1"/>
    <property type="match status" value="1"/>
</dbReference>
<dbReference type="Gene3D" id="3.40.50.1000">
    <property type="entry name" value="HAD superfamily/HAD-like"/>
    <property type="match status" value="1"/>
</dbReference>
<keyword evidence="3" id="KW-1185">Reference proteome</keyword>
<dbReference type="SMART" id="SM00577">
    <property type="entry name" value="CPDc"/>
    <property type="match status" value="1"/>
</dbReference>
<proteinExistence type="predicted"/>
<dbReference type="PROSITE" id="PS50969">
    <property type="entry name" value="FCP1"/>
    <property type="match status" value="1"/>
</dbReference>
<dbReference type="GO" id="GO:0004722">
    <property type="term" value="F:protein serine/threonine phosphatase activity"/>
    <property type="evidence" value="ECO:0007669"/>
    <property type="project" value="TreeGrafter"/>
</dbReference>
<evidence type="ECO:0000259" key="1">
    <source>
        <dbReference type="PROSITE" id="PS50969"/>
    </source>
</evidence>
<dbReference type="InterPro" id="IPR023214">
    <property type="entry name" value="HAD_sf"/>
</dbReference>
<dbReference type="PANTHER" id="PTHR48493">
    <property type="entry name" value="UBIQUITIN-LIKE DOMAIN-CONTAINING CTD PHOSPHATASE 1"/>
    <property type="match status" value="1"/>
</dbReference>
<reference evidence="2 3" key="1">
    <citation type="submission" date="2020-04" db="EMBL/GenBank/DDBJ databases">
        <authorList>
            <person name="Alioto T."/>
            <person name="Alioto T."/>
            <person name="Gomez Garrido J."/>
        </authorList>
    </citation>
    <scope>NUCLEOTIDE SEQUENCE [LARGE SCALE GENOMIC DNA]</scope>
</reference>
<accession>A0A8S1DM02</accession>
<dbReference type="InterPro" id="IPR004274">
    <property type="entry name" value="FCP1_dom"/>
</dbReference>